<keyword evidence="2 5" id="KW-0808">Transferase</keyword>
<dbReference type="Pfam" id="PF13649">
    <property type="entry name" value="Methyltransf_25"/>
    <property type="match status" value="1"/>
</dbReference>
<keyword evidence="1 5" id="KW-0489">Methyltransferase</keyword>
<dbReference type="GO" id="GO:0008168">
    <property type="term" value="F:methyltransferase activity"/>
    <property type="evidence" value="ECO:0007669"/>
    <property type="project" value="UniProtKB-KW"/>
</dbReference>
<evidence type="ECO:0000313" key="6">
    <source>
        <dbReference type="Proteomes" id="UP000252415"/>
    </source>
</evidence>
<evidence type="ECO:0000313" key="5">
    <source>
        <dbReference type="EMBL" id="RCW50364.1"/>
    </source>
</evidence>
<protein>
    <submittedName>
        <fullName evidence="5">Methyltransferase family protein</fullName>
    </submittedName>
</protein>
<dbReference type="CDD" id="cd02440">
    <property type="entry name" value="AdoMet_MTases"/>
    <property type="match status" value="1"/>
</dbReference>
<dbReference type="Proteomes" id="UP000252415">
    <property type="component" value="Unassembled WGS sequence"/>
</dbReference>
<dbReference type="RefSeq" id="WP_114379188.1">
    <property type="nucleotide sequence ID" value="NZ_QPJD01000003.1"/>
</dbReference>
<dbReference type="InterPro" id="IPR029063">
    <property type="entry name" value="SAM-dependent_MTases_sf"/>
</dbReference>
<dbReference type="OrthoDB" id="9804312at2"/>
<accession>A0A368W5I8</accession>
<feature type="domain" description="Methyltransferase" evidence="4">
    <location>
        <begin position="54"/>
        <end position="137"/>
    </location>
</feature>
<dbReference type="InterPro" id="IPR041698">
    <property type="entry name" value="Methyltransf_25"/>
</dbReference>
<evidence type="ECO:0000259" key="4">
    <source>
        <dbReference type="Pfam" id="PF13649"/>
    </source>
</evidence>
<name>A0A368W5I8_9BACL</name>
<organism evidence="5 6">
    <name type="scientific">Paenibacillus prosopidis</name>
    <dbReference type="NCBI Taxonomy" id="630520"/>
    <lineage>
        <taxon>Bacteria</taxon>
        <taxon>Bacillati</taxon>
        <taxon>Bacillota</taxon>
        <taxon>Bacilli</taxon>
        <taxon>Bacillales</taxon>
        <taxon>Paenibacillaceae</taxon>
        <taxon>Paenibacillus</taxon>
    </lineage>
</organism>
<sequence length="240" mass="27325">MENRIEKIRAEERKYHEACYDNYKLFEAGSWLHKPVRTVMDNLSLMEDREYLSVLDLGCGVGRNSIPIAETLLKRNGKVVCVDLIESALGRLMSYSRQHSVDHYLEPILSDIGDYNIPIHEFDFIVAVSALEHVKSVEVLVDTLGRMTLGTKSDGINCIIMSTNIKENDALTGESLEPYMEINLSTDQAVQLLNKVYKGWEVLDTHEKPLEFLIERNGREILLRCDCLTFVAMKNGKGEQ</sequence>
<comment type="caution">
    <text evidence="5">The sequence shown here is derived from an EMBL/GenBank/DDBJ whole genome shotgun (WGS) entry which is preliminary data.</text>
</comment>
<dbReference type="AlphaFoldDB" id="A0A368W5I8"/>
<reference evidence="5 6" key="1">
    <citation type="submission" date="2018-07" db="EMBL/GenBank/DDBJ databases">
        <title>Genomic Encyclopedia of Type Strains, Phase III (KMG-III): the genomes of soil and plant-associated and newly described type strains.</title>
        <authorList>
            <person name="Whitman W."/>
        </authorList>
    </citation>
    <scope>NUCLEOTIDE SEQUENCE [LARGE SCALE GENOMIC DNA]</scope>
    <source>
        <strain evidence="5 6">CECT 7506</strain>
    </source>
</reference>
<dbReference type="PANTHER" id="PTHR43464">
    <property type="entry name" value="METHYLTRANSFERASE"/>
    <property type="match status" value="1"/>
</dbReference>
<evidence type="ECO:0000256" key="2">
    <source>
        <dbReference type="ARBA" id="ARBA00022679"/>
    </source>
</evidence>
<dbReference type="SUPFAM" id="SSF53335">
    <property type="entry name" value="S-adenosyl-L-methionine-dependent methyltransferases"/>
    <property type="match status" value="1"/>
</dbReference>
<dbReference type="GO" id="GO:0032259">
    <property type="term" value="P:methylation"/>
    <property type="evidence" value="ECO:0007669"/>
    <property type="project" value="UniProtKB-KW"/>
</dbReference>
<proteinExistence type="predicted"/>
<evidence type="ECO:0000256" key="1">
    <source>
        <dbReference type="ARBA" id="ARBA00022603"/>
    </source>
</evidence>
<evidence type="ECO:0000256" key="3">
    <source>
        <dbReference type="ARBA" id="ARBA00022691"/>
    </source>
</evidence>
<dbReference type="PANTHER" id="PTHR43464:SF19">
    <property type="entry name" value="UBIQUINONE BIOSYNTHESIS O-METHYLTRANSFERASE, MITOCHONDRIAL"/>
    <property type="match status" value="1"/>
</dbReference>
<gene>
    <name evidence="5" type="ORF">DFP97_103385</name>
</gene>
<dbReference type="EMBL" id="QPJD01000003">
    <property type="protein sequence ID" value="RCW50364.1"/>
    <property type="molecule type" value="Genomic_DNA"/>
</dbReference>
<dbReference type="Gene3D" id="3.40.50.150">
    <property type="entry name" value="Vaccinia Virus protein VP39"/>
    <property type="match status" value="1"/>
</dbReference>
<keyword evidence="6" id="KW-1185">Reference proteome</keyword>
<keyword evidence="3" id="KW-0949">S-adenosyl-L-methionine</keyword>